<dbReference type="PROSITE" id="PS50023">
    <property type="entry name" value="LIM_DOMAIN_2"/>
    <property type="match status" value="2"/>
</dbReference>
<evidence type="ECO:0000313" key="10">
    <source>
        <dbReference type="Proteomes" id="UP000054495"/>
    </source>
</evidence>
<feature type="domain" description="PET" evidence="8">
    <location>
        <begin position="218"/>
        <end position="326"/>
    </location>
</feature>
<dbReference type="Pfam" id="PF06297">
    <property type="entry name" value="PET"/>
    <property type="match status" value="1"/>
</dbReference>
<evidence type="ECO:0000256" key="5">
    <source>
        <dbReference type="PROSITE-ProRule" id="PRU00125"/>
    </source>
</evidence>
<dbReference type="CDD" id="cd09342">
    <property type="entry name" value="LIM3_Testin_like"/>
    <property type="match status" value="1"/>
</dbReference>
<organism evidence="9 10">
    <name type="scientific">Ancylostoma ceylanicum</name>
    <dbReference type="NCBI Taxonomy" id="53326"/>
    <lineage>
        <taxon>Eukaryota</taxon>
        <taxon>Metazoa</taxon>
        <taxon>Ecdysozoa</taxon>
        <taxon>Nematoda</taxon>
        <taxon>Chromadorea</taxon>
        <taxon>Rhabditida</taxon>
        <taxon>Rhabditina</taxon>
        <taxon>Rhabditomorpha</taxon>
        <taxon>Strongyloidea</taxon>
        <taxon>Ancylostomatidae</taxon>
        <taxon>Ancylostomatinae</taxon>
        <taxon>Ancylostoma</taxon>
    </lineage>
</organism>
<proteinExistence type="predicted"/>
<dbReference type="CDD" id="cd09340">
    <property type="entry name" value="LIM1_Testin_like"/>
    <property type="match status" value="1"/>
</dbReference>
<evidence type="ECO:0008006" key="11">
    <source>
        <dbReference type="Google" id="ProtNLM"/>
    </source>
</evidence>
<gene>
    <name evidence="9" type="ORF">ANCCEY_00236</name>
</gene>
<sequence>MMNSEMRGLNSDPSEGLRVLFLHQVDERRYPLTGRCHGAMLSNQSRNPQIRASMFSLTKSVKAHSAATVTAPDLTFTSGGKIEAFSSSVLIKILAVSFGKGYNLLKKIECSYEQFALQLMSFPPFLQKTKRIKLCKNCGCRMDEHDVQLPNQYDHGQIIIGRLFHAKDRFEKQFAEPLKLRTINEQHSISSSTSSDTTQYTPPNKAGSVVEDRTLPTAAYNFKVESEQENYKTTTEYSWVPVPDKSLVERYMRALPENERPVVGSVGEQNRKSRLQFQLPLYDCNVEDARFADDKDKEVLRRFVENVRKHVIGVGQVKEVKPKKSAVSAASQTDDGVDGITNELSGMDVQNVECKSCVKPIPVGDVGIKTDHGPKDDIWHPNCFRCAQCDQLLVDMLYFYYQGKYYCGRHFADQQYPRCAGCDELIFAREYTFAEEKSWHFDHFACFKCDFRLGGHRYMTKNDNPHCIDCYMKYFAKNCDTCGKKIGPDEKRLNYQDFHWHATQECFHCRQCNKDLIGKKFIFKEHHLFCSSQCKADFQAKKP</sequence>
<dbReference type="Pfam" id="PF00412">
    <property type="entry name" value="LIM"/>
    <property type="match status" value="3"/>
</dbReference>
<accession>A0A0D6MAJ0</accession>
<keyword evidence="3 5" id="KW-0862">Zinc</keyword>
<evidence type="ECO:0000256" key="2">
    <source>
        <dbReference type="ARBA" id="ARBA00022737"/>
    </source>
</evidence>
<dbReference type="Gene3D" id="2.10.110.10">
    <property type="entry name" value="Cysteine Rich Protein"/>
    <property type="match status" value="3"/>
</dbReference>
<dbReference type="FunFam" id="2.10.110.10:FF:000005">
    <property type="entry name" value="Testin isoform 1"/>
    <property type="match status" value="1"/>
</dbReference>
<dbReference type="InterPro" id="IPR047120">
    <property type="entry name" value="Pk/Esn/Tes"/>
</dbReference>
<feature type="domain" description="LIM zinc-binding" evidence="7">
    <location>
        <begin position="352"/>
        <end position="416"/>
    </location>
</feature>
<evidence type="ECO:0000256" key="3">
    <source>
        <dbReference type="ARBA" id="ARBA00022833"/>
    </source>
</evidence>
<feature type="region of interest" description="Disordered" evidence="6">
    <location>
        <begin position="185"/>
        <end position="212"/>
    </location>
</feature>
<evidence type="ECO:0000259" key="7">
    <source>
        <dbReference type="PROSITE" id="PS50023"/>
    </source>
</evidence>
<dbReference type="Proteomes" id="UP000054495">
    <property type="component" value="Unassembled WGS sequence"/>
</dbReference>
<keyword evidence="4 5" id="KW-0440">LIM domain</keyword>
<dbReference type="PANTHER" id="PTHR24211">
    <property type="entry name" value="LIM DOMAIN-CONTAINING PROTEIN"/>
    <property type="match status" value="1"/>
</dbReference>
<reference evidence="9 10" key="1">
    <citation type="submission" date="2013-05" db="EMBL/GenBank/DDBJ databases">
        <title>Draft genome of the parasitic nematode Anyclostoma ceylanicum.</title>
        <authorList>
            <person name="Mitreva M."/>
        </authorList>
    </citation>
    <scope>NUCLEOTIDE SEQUENCE [LARGE SCALE GENOMIC DNA]</scope>
</reference>
<dbReference type="SUPFAM" id="SSF57716">
    <property type="entry name" value="Glucocorticoid receptor-like (DNA-binding domain)"/>
    <property type="match status" value="2"/>
</dbReference>
<keyword evidence="1 5" id="KW-0479">Metal-binding</keyword>
<dbReference type="EMBL" id="KE124777">
    <property type="protein sequence ID" value="EPB80668.1"/>
    <property type="molecule type" value="Genomic_DNA"/>
</dbReference>
<keyword evidence="2" id="KW-0677">Repeat</keyword>
<dbReference type="PANTHER" id="PTHR24211:SF22">
    <property type="entry name" value="TESTIN"/>
    <property type="match status" value="1"/>
</dbReference>
<evidence type="ECO:0000256" key="4">
    <source>
        <dbReference type="ARBA" id="ARBA00023038"/>
    </source>
</evidence>
<evidence type="ECO:0000313" key="9">
    <source>
        <dbReference type="EMBL" id="EPB80668.1"/>
    </source>
</evidence>
<evidence type="ECO:0000259" key="8">
    <source>
        <dbReference type="PROSITE" id="PS51303"/>
    </source>
</evidence>
<dbReference type="SMART" id="SM00132">
    <property type="entry name" value="LIM"/>
    <property type="match status" value="3"/>
</dbReference>
<feature type="domain" description="LIM zinc-binding" evidence="7">
    <location>
        <begin position="417"/>
        <end position="477"/>
    </location>
</feature>
<evidence type="ECO:0000256" key="1">
    <source>
        <dbReference type="ARBA" id="ARBA00022723"/>
    </source>
</evidence>
<dbReference type="InterPro" id="IPR010442">
    <property type="entry name" value="PET_domain"/>
</dbReference>
<name>A0A0D6MAJ0_9BILA</name>
<dbReference type="CDD" id="cd09341">
    <property type="entry name" value="LIM2_Testin_like"/>
    <property type="match status" value="1"/>
</dbReference>
<protein>
    <recommendedName>
        <fullName evidence="11">PET domain protein</fullName>
    </recommendedName>
</protein>
<dbReference type="GO" id="GO:0008270">
    <property type="term" value="F:zinc ion binding"/>
    <property type="evidence" value="ECO:0007669"/>
    <property type="project" value="InterPro"/>
</dbReference>
<keyword evidence="10" id="KW-1185">Reference proteome</keyword>
<dbReference type="PROSITE" id="PS00478">
    <property type="entry name" value="LIM_DOMAIN_1"/>
    <property type="match status" value="1"/>
</dbReference>
<dbReference type="InterPro" id="IPR001781">
    <property type="entry name" value="Znf_LIM"/>
</dbReference>
<dbReference type="AlphaFoldDB" id="A0A0D6MAJ0"/>
<evidence type="ECO:0000256" key="6">
    <source>
        <dbReference type="SAM" id="MobiDB-lite"/>
    </source>
</evidence>
<feature type="compositionally biased region" description="Low complexity" evidence="6">
    <location>
        <begin position="188"/>
        <end position="198"/>
    </location>
</feature>
<dbReference type="PROSITE" id="PS51303">
    <property type="entry name" value="PET"/>
    <property type="match status" value="1"/>
</dbReference>